<feature type="compositionally biased region" description="Polar residues" evidence="1">
    <location>
        <begin position="78"/>
        <end position="99"/>
    </location>
</feature>
<feature type="region of interest" description="Disordered" evidence="1">
    <location>
        <begin position="1"/>
        <end position="112"/>
    </location>
</feature>
<organism evidence="2 3">
    <name type="scientific">Phrynocephalus forsythii</name>
    <dbReference type="NCBI Taxonomy" id="171643"/>
    <lineage>
        <taxon>Eukaryota</taxon>
        <taxon>Metazoa</taxon>
        <taxon>Chordata</taxon>
        <taxon>Craniata</taxon>
        <taxon>Vertebrata</taxon>
        <taxon>Euteleostomi</taxon>
        <taxon>Lepidosauria</taxon>
        <taxon>Squamata</taxon>
        <taxon>Bifurcata</taxon>
        <taxon>Unidentata</taxon>
        <taxon>Episquamata</taxon>
        <taxon>Toxicofera</taxon>
        <taxon>Iguania</taxon>
        <taxon>Acrodonta</taxon>
        <taxon>Agamidae</taxon>
        <taxon>Agaminae</taxon>
        <taxon>Phrynocephalus</taxon>
    </lineage>
</organism>
<gene>
    <name evidence="2" type="ORF">JRQ81_008227</name>
</gene>
<sequence length="136" mass="14633">MGAPASASRPFFARRRRRRRRAFRVPLQARLPPHPRAFSPPSSSELPGREAASASPPGAPPGEMDARETARAGGPVTSHLQPGQRATRTQLQFSLNAPASTEKPPARYADPRPIVIEKAEAGRGELPSGPPFWGRA</sequence>
<name>A0A9Q1ATD1_9SAUR</name>
<protein>
    <submittedName>
        <fullName evidence="2">Uncharacterized protein</fullName>
    </submittedName>
</protein>
<feature type="compositionally biased region" description="Basic residues" evidence="1">
    <location>
        <begin position="12"/>
        <end position="23"/>
    </location>
</feature>
<evidence type="ECO:0000256" key="1">
    <source>
        <dbReference type="SAM" id="MobiDB-lite"/>
    </source>
</evidence>
<dbReference type="AlphaFoldDB" id="A0A9Q1ATD1"/>
<comment type="caution">
    <text evidence="2">The sequence shown here is derived from an EMBL/GenBank/DDBJ whole genome shotgun (WGS) entry which is preliminary data.</text>
</comment>
<dbReference type="Proteomes" id="UP001142489">
    <property type="component" value="Unassembled WGS sequence"/>
</dbReference>
<accession>A0A9Q1ATD1</accession>
<evidence type="ECO:0000313" key="2">
    <source>
        <dbReference type="EMBL" id="KAJ7308947.1"/>
    </source>
</evidence>
<dbReference type="EMBL" id="JAPFRF010000017">
    <property type="protein sequence ID" value="KAJ7308947.1"/>
    <property type="molecule type" value="Genomic_DNA"/>
</dbReference>
<reference evidence="2" key="1">
    <citation type="journal article" date="2023" name="DNA Res.">
        <title>Chromosome-level genome assembly of Phrynocephalus forsythii using third-generation DNA sequencing and Hi-C analysis.</title>
        <authorList>
            <person name="Qi Y."/>
            <person name="Zhao W."/>
            <person name="Zhao Y."/>
            <person name="Niu C."/>
            <person name="Cao S."/>
            <person name="Zhang Y."/>
        </authorList>
    </citation>
    <scope>NUCLEOTIDE SEQUENCE</scope>
    <source>
        <tissue evidence="2">Muscle</tissue>
    </source>
</reference>
<evidence type="ECO:0000313" key="3">
    <source>
        <dbReference type="Proteomes" id="UP001142489"/>
    </source>
</evidence>
<proteinExistence type="predicted"/>
<keyword evidence="3" id="KW-1185">Reference proteome</keyword>
<feature type="compositionally biased region" description="Low complexity" evidence="1">
    <location>
        <begin position="1"/>
        <end position="11"/>
    </location>
</feature>